<reference evidence="9" key="1">
    <citation type="submission" date="2017-02" db="EMBL/GenBank/DDBJ databases">
        <authorList>
            <person name="Tafer H."/>
            <person name="Lopandic K."/>
        </authorList>
    </citation>
    <scope>NUCLEOTIDE SEQUENCE [LARGE SCALE GENOMIC DNA]</scope>
    <source>
        <strain evidence="9">CBS 366.77</strain>
    </source>
</reference>
<dbReference type="PROSITE" id="PS50850">
    <property type="entry name" value="MFS"/>
    <property type="match status" value="1"/>
</dbReference>
<evidence type="ECO:0000256" key="3">
    <source>
        <dbReference type="ARBA" id="ARBA00022692"/>
    </source>
</evidence>
<proteinExistence type="inferred from homology"/>
<sequence length="516" mass="56432">MEKTSNSDKPAADHIDHVVETPQETTLLQSIRLYPKIVLYCIGLTSAFLLAGYDAVIVGTITAVPRFQADYGEQYGEKYIIPSVWMSLWNALGYLGSMVGGAVGGPWQDRSGRRWPLAIGSFISAISIAILYVSNLPDDIDSRRGIFLAAKIINGFSVGIVMAVTQTYISESVPTSLRGSAMALLPTFMLLGQIIGAGVIFSSSSDPTPQSYLTSFASQWPFSAVPFIMAIIVPESPSHLVREEKVDAALRSLKRLHTPQIDSIQLVEQLKISIRLERELSQEATYKSCFEKTNRRRTFIVSFASTIPALFGLPLLSNASYYMQVVGMKPSFSLIFLILGIGLGLISNGVGIWAASRAGRRPLTLITLLITVVLWIGMGIAGCWSGTVTIWWTAITMMVIVVVCGMGCWPASYAVAGEASALSLRAKTQGIGVLIHNLFNIIFNLILPYIYNPDSGNLRAKTGFVYAGFTFVALAGSWILIPEMKGRSVVDLDRMFELKLPAREFSRWKAEKIGDE</sequence>
<keyword evidence="9" id="KW-1185">Reference proteome</keyword>
<evidence type="ECO:0000256" key="6">
    <source>
        <dbReference type="SAM" id="Phobius"/>
    </source>
</evidence>
<dbReference type="InterPro" id="IPR036259">
    <property type="entry name" value="MFS_trans_sf"/>
</dbReference>
<dbReference type="PROSITE" id="PS00217">
    <property type="entry name" value="SUGAR_TRANSPORT_2"/>
    <property type="match status" value="1"/>
</dbReference>
<feature type="transmembrane region" description="Helical" evidence="6">
    <location>
        <begin position="146"/>
        <end position="169"/>
    </location>
</feature>
<feature type="transmembrane region" description="Helical" evidence="6">
    <location>
        <begin position="390"/>
        <end position="409"/>
    </location>
</feature>
<comment type="similarity">
    <text evidence="2">Belongs to the major facilitator superfamily. Sugar transporter (TC 2.A.1.1) family.</text>
</comment>
<feature type="transmembrane region" description="Helical" evidence="6">
    <location>
        <begin position="37"/>
        <end position="64"/>
    </location>
</feature>
<dbReference type="FunFam" id="1.20.1250.20:FF:000078">
    <property type="entry name" value="MFS maltose transporter, putative"/>
    <property type="match status" value="1"/>
</dbReference>
<dbReference type="OrthoDB" id="6612291at2759"/>
<dbReference type="InterPro" id="IPR020846">
    <property type="entry name" value="MFS_dom"/>
</dbReference>
<evidence type="ECO:0000256" key="2">
    <source>
        <dbReference type="ARBA" id="ARBA00010992"/>
    </source>
</evidence>
<feature type="transmembrane region" description="Helical" evidence="6">
    <location>
        <begin position="363"/>
        <end position="384"/>
    </location>
</feature>
<comment type="subcellular location">
    <subcellularLocation>
        <location evidence="1">Membrane</location>
        <topology evidence="1">Multi-pass membrane protein</topology>
    </subcellularLocation>
</comment>
<comment type="caution">
    <text evidence="8">The sequence shown here is derived from an EMBL/GenBank/DDBJ whole genome shotgun (WGS) entry which is preliminary data.</text>
</comment>
<dbReference type="InterPro" id="IPR005829">
    <property type="entry name" value="Sugar_transporter_CS"/>
</dbReference>
<dbReference type="SUPFAM" id="SSF103473">
    <property type="entry name" value="MFS general substrate transporter"/>
    <property type="match status" value="1"/>
</dbReference>
<keyword evidence="4 6" id="KW-1133">Transmembrane helix</keyword>
<feature type="transmembrane region" description="Helical" evidence="6">
    <location>
        <begin position="181"/>
        <end position="201"/>
    </location>
</feature>
<dbReference type="EMBL" id="MVGC01000013">
    <property type="protein sequence ID" value="RJE26888.1"/>
    <property type="molecule type" value="Genomic_DNA"/>
</dbReference>
<dbReference type="GO" id="GO:0016020">
    <property type="term" value="C:membrane"/>
    <property type="evidence" value="ECO:0007669"/>
    <property type="project" value="UniProtKB-SubCell"/>
</dbReference>
<dbReference type="InterPro" id="IPR050360">
    <property type="entry name" value="MFS_Sugar_Transporters"/>
</dbReference>
<dbReference type="Pfam" id="PF00083">
    <property type="entry name" value="Sugar_tr"/>
    <property type="match status" value="1"/>
</dbReference>
<dbReference type="PANTHER" id="PTHR48022">
    <property type="entry name" value="PLASTIDIC GLUCOSE TRANSPORTER 4"/>
    <property type="match status" value="1"/>
</dbReference>
<feature type="transmembrane region" description="Helical" evidence="6">
    <location>
        <begin position="84"/>
        <end position="103"/>
    </location>
</feature>
<evidence type="ECO:0000256" key="4">
    <source>
        <dbReference type="ARBA" id="ARBA00022989"/>
    </source>
</evidence>
<feature type="transmembrane region" description="Helical" evidence="6">
    <location>
        <begin position="334"/>
        <end position="356"/>
    </location>
</feature>
<dbReference type="PANTHER" id="PTHR48022:SF41">
    <property type="entry name" value="MAJOR FACILITATOR SUPERFAMILY (MFS) PROFILE DOMAIN-CONTAINING PROTEIN"/>
    <property type="match status" value="1"/>
</dbReference>
<protein>
    <submittedName>
        <fullName evidence="8">Sugar and other transporter</fullName>
    </submittedName>
</protein>
<organism evidence="8 9">
    <name type="scientific">Aspergillus sclerotialis</name>
    <dbReference type="NCBI Taxonomy" id="2070753"/>
    <lineage>
        <taxon>Eukaryota</taxon>
        <taxon>Fungi</taxon>
        <taxon>Dikarya</taxon>
        <taxon>Ascomycota</taxon>
        <taxon>Pezizomycotina</taxon>
        <taxon>Eurotiomycetes</taxon>
        <taxon>Eurotiomycetidae</taxon>
        <taxon>Eurotiales</taxon>
        <taxon>Aspergillaceae</taxon>
        <taxon>Aspergillus</taxon>
        <taxon>Aspergillus subgen. Polypaecilum</taxon>
    </lineage>
</organism>
<evidence type="ECO:0000313" key="8">
    <source>
        <dbReference type="EMBL" id="RJE26888.1"/>
    </source>
</evidence>
<keyword evidence="3 6" id="KW-0812">Transmembrane</keyword>
<dbReference type="Gene3D" id="1.20.1250.20">
    <property type="entry name" value="MFS general substrate transporter like domains"/>
    <property type="match status" value="1"/>
</dbReference>
<dbReference type="AlphaFoldDB" id="A0A3A2ZUQ7"/>
<accession>A0A3A2ZUQ7</accession>
<evidence type="ECO:0000256" key="1">
    <source>
        <dbReference type="ARBA" id="ARBA00004141"/>
    </source>
</evidence>
<name>A0A3A2ZUQ7_9EURO</name>
<feature type="transmembrane region" description="Helical" evidence="6">
    <location>
        <begin position="430"/>
        <end position="451"/>
    </location>
</feature>
<evidence type="ECO:0000256" key="5">
    <source>
        <dbReference type="ARBA" id="ARBA00023136"/>
    </source>
</evidence>
<gene>
    <name evidence="8" type="ORF">PHISCL_00800</name>
</gene>
<feature type="transmembrane region" description="Helical" evidence="6">
    <location>
        <begin position="299"/>
        <end position="322"/>
    </location>
</feature>
<dbReference type="InterPro" id="IPR005828">
    <property type="entry name" value="MFS_sugar_transport-like"/>
</dbReference>
<evidence type="ECO:0000259" key="7">
    <source>
        <dbReference type="PROSITE" id="PS50850"/>
    </source>
</evidence>
<evidence type="ECO:0000313" key="9">
    <source>
        <dbReference type="Proteomes" id="UP000266188"/>
    </source>
</evidence>
<feature type="domain" description="Major facilitator superfamily (MFS) profile" evidence="7">
    <location>
        <begin position="40"/>
        <end position="485"/>
    </location>
</feature>
<feature type="transmembrane region" description="Helical" evidence="6">
    <location>
        <begin position="115"/>
        <end position="134"/>
    </location>
</feature>
<feature type="transmembrane region" description="Helical" evidence="6">
    <location>
        <begin position="463"/>
        <end position="481"/>
    </location>
</feature>
<keyword evidence="5 6" id="KW-0472">Membrane</keyword>
<dbReference type="Proteomes" id="UP000266188">
    <property type="component" value="Unassembled WGS sequence"/>
</dbReference>
<dbReference type="GO" id="GO:0005351">
    <property type="term" value="F:carbohydrate:proton symporter activity"/>
    <property type="evidence" value="ECO:0007669"/>
    <property type="project" value="TreeGrafter"/>
</dbReference>